<dbReference type="PROSITE" id="PS50929">
    <property type="entry name" value="ABC_TM1F"/>
    <property type="match status" value="1"/>
</dbReference>
<dbReference type="Pfam" id="PF00005">
    <property type="entry name" value="ABC_tran"/>
    <property type="match status" value="1"/>
</dbReference>
<feature type="transmembrane region" description="Helical" evidence="9">
    <location>
        <begin position="12"/>
        <end position="29"/>
    </location>
</feature>
<evidence type="ECO:0000256" key="2">
    <source>
        <dbReference type="ARBA" id="ARBA00022448"/>
    </source>
</evidence>
<accession>A0A2S6HYW9</accession>
<dbReference type="InterPro" id="IPR027417">
    <property type="entry name" value="P-loop_NTPase"/>
</dbReference>
<feature type="domain" description="ABC transporter" evidence="10">
    <location>
        <begin position="339"/>
        <end position="577"/>
    </location>
</feature>
<dbReference type="RefSeq" id="WP_104434037.1">
    <property type="nucleotide sequence ID" value="NZ_PTJA01000001.1"/>
</dbReference>
<proteinExistence type="predicted"/>
<feature type="transmembrane region" description="Helical" evidence="9">
    <location>
        <begin position="54"/>
        <end position="80"/>
    </location>
</feature>
<name>A0A2S6HYW9_9FIRM</name>
<dbReference type="InterPro" id="IPR036640">
    <property type="entry name" value="ABC1_TM_sf"/>
</dbReference>
<dbReference type="GO" id="GO:0140359">
    <property type="term" value="F:ABC-type transporter activity"/>
    <property type="evidence" value="ECO:0007669"/>
    <property type="project" value="InterPro"/>
</dbReference>
<dbReference type="EMBL" id="PTJA01000001">
    <property type="protein sequence ID" value="PPK83342.1"/>
    <property type="molecule type" value="Genomic_DNA"/>
</dbReference>
<keyword evidence="8 9" id="KW-0472">Membrane</keyword>
<evidence type="ECO:0000256" key="9">
    <source>
        <dbReference type="SAM" id="Phobius"/>
    </source>
</evidence>
<dbReference type="OrthoDB" id="9760358at2"/>
<feature type="domain" description="ABC transmembrane type-1" evidence="11">
    <location>
        <begin position="17"/>
        <end position="305"/>
    </location>
</feature>
<evidence type="ECO:0000313" key="13">
    <source>
        <dbReference type="Proteomes" id="UP000237749"/>
    </source>
</evidence>
<dbReference type="Gene3D" id="1.20.1560.10">
    <property type="entry name" value="ABC transporter type 1, transmembrane domain"/>
    <property type="match status" value="1"/>
</dbReference>
<organism evidence="12 13">
    <name type="scientific">Lacrimispora xylanisolvens</name>
    <dbReference type="NCBI Taxonomy" id="384636"/>
    <lineage>
        <taxon>Bacteria</taxon>
        <taxon>Bacillati</taxon>
        <taxon>Bacillota</taxon>
        <taxon>Clostridia</taxon>
        <taxon>Lachnospirales</taxon>
        <taxon>Lachnospiraceae</taxon>
        <taxon>Lacrimispora</taxon>
    </lineage>
</organism>
<dbReference type="GO" id="GO:0016887">
    <property type="term" value="F:ATP hydrolysis activity"/>
    <property type="evidence" value="ECO:0007669"/>
    <property type="project" value="InterPro"/>
</dbReference>
<dbReference type="InterPro" id="IPR039421">
    <property type="entry name" value="Type_1_exporter"/>
</dbReference>
<evidence type="ECO:0000256" key="4">
    <source>
        <dbReference type="ARBA" id="ARBA00022692"/>
    </source>
</evidence>
<keyword evidence="3" id="KW-1003">Cell membrane</keyword>
<dbReference type="GO" id="GO:0005524">
    <property type="term" value="F:ATP binding"/>
    <property type="evidence" value="ECO:0007669"/>
    <property type="project" value="UniProtKB-KW"/>
</dbReference>
<gene>
    <name evidence="12" type="ORF">BXY41_101405</name>
</gene>
<evidence type="ECO:0000256" key="1">
    <source>
        <dbReference type="ARBA" id="ARBA00004651"/>
    </source>
</evidence>
<dbReference type="PROSITE" id="PS50893">
    <property type="entry name" value="ABC_TRANSPORTER_2"/>
    <property type="match status" value="1"/>
</dbReference>
<dbReference type="PANTHER" id="PTHR24221:SF276">
    <property type="entry name" value="ABC TRANSPORTER, ATP-BINDING_PERMEASE PROTEIN"/>
    <property type="match status" value="1"/>
</dbReference>
<keyword evidence="5" id="KW-0547">Nucleotide-binding</keyword>
<dbReference type="AlphaFoldDB" id="A0A2S6HYW9"/>
<comment type="subcellular location">
    <subcellularLocation>
        <location evidence="1">Cell membrane</location>
        <topology evidence="1">Multi-pass membrane protein</topology>
    </subcellularLocation>
</comment>
<feature type="transmembrane region" description="Helical" evidence="9">
    <location>
        <begin position="159"/>
        <end position="179"/>
    </location>
</feature>
<keyword evidence="6 12" id="KW-0067">ATP-binding</keyword>
<evidence type="ECO:0000256" key="7">
    <source>
        <dbReference type="ARBA" id="ARBA00022989"/>
    </source>
</evidence>
<feature type="transmembrane region" description="Helical" evidence="9">
    <location>
        <begin position="127"/>
        <end position="147"/>
    </location>
</feature>
<keyword evidence="2" id="KW-0813">Transport</keyword>
<comment type="caution">
    <text evidence="12">The sequence shown here is derived from an EMBL/GenBank/DDBJ whole genome shotgun (WGS) entry which is preliminary data.</text>
</comment>
<feature type="transmembrane region" description="Helical" evidence="9">
    <location>
        <begin position="280"/>
        <end position="303"/>
    </location>
</feature>
<dbReference type="Pfam" id="PF00664">
    <property type="entry name" value="ABC_membrane"/>
    <property type="match status" value="1"/>
</dbReference>
<dbReference type="InterPro" id="IPR003439">
    <property type="entry name" value="ABC_transporter-like_ATP-bd"/>
</dbReference>
<dbReference type="FunFam" id="3.40.50.300:FF:000854">
    <property type="entry name" value="Multidrug ABC transporter ATP-binding protein"/>
    <property type="match status" value="1"/>
</dbReference>
<evidence type="ECO:0000313" key="12">
    <source>
        <dbReference type="EMBL" id="PPK83342.1"/>
    </source>
</evidence>
<dbReference type="PANTHER" id="PTHR24221">
    <property type="entry name" value="ATP-BINDING CASSETTE SUB-FAMILY B"/>
    <property type="match status" value="1"/>
</dbReference>
<dbReference type="InterPro" id="IPR003593">
    <property type="entry name" value="AAA+_ATPase"/>
</dbReference>
<dbReference type="PROSITE" id="PS00211">
    <property type="entry name" value="ABC_TRANSPORTER_1"/>
    <property type="match status" value="1"/>
</dbReference>
<evidence type="ECO:0000256" key="3">
    <source>
        <dbReference type="ARBA" id="ARBA00022475"/>
    </source>
</evidence>
<reference evidence="12 13" key="1">
    <citation type="submission" date="2018-02" db="EMBL/GenBank/DDBJ databases">
        <title>Genomic Encyclopedia of Archaeal and Bacterial Type Strains, Phase II (KMG-II): from individual species to whole genera.</title>
        <authorList>
            <person name="Goeker M."/>
        </authorList>
    </citation>
    <scope>NUCLEOTIDE SEQUENCE [LARGE SCALE GENOMIC DNA]</scope>
    <source>
        <strain evidence="12 13">DSM 3808</strain>
    </source>
</reference>
<keyword evidence="4 9" id="KW-0812">Transmembrane</keyword>
<dbReference type="GO" id="GO:0005886">
    <property type="term" value="C:plasma membrane"/>
    <property type="evidence" value="ECO:0007669"/>
    <property type="project" value="UniProtKB-SubCell"/>
</dbReference>
<evidence type="ECO:0000259" key="11">
    <source>
        <dbReference type="PROSITE" id="PS50929"/>
    </source>
</evidence>
<keyword evidence="7 9" id="KW-1133">Transmembrane helix</keyword>
<evidence type="ECO:0000256" key="5">
    <source>
        <dbReference type="ARBA" id="ARBA00022741"/>
    </source>
</evidence>
<feature type="transmembrane region" description="Helical" evidence="9">
    <location>
        <begin position="240"/>
        <end position="260"/>
    </location>
</feature>
<dbReference type="InterPro" id="IPR011527">
    <property type="entry name" value="ABC1_TM_dom"/>
</dbReference>
<evidence type="ECO:0000259" key="10">
    <source>
        <dbReference type="PROSITE" id="PS50893"/>
    </source>
</evidence>
<dbReference type="InterPro" id="IPR017871">
    <property type="entry name" value="ABC_transporter-like_CS"/>
</dbReference>
<dbReference type="SUPFAM" id="SSF52540">
    <property type="entry name" value="P-loop containing nucleoside triphosphate hydrolases"/>
    <property type="match status" value="1"/>
</dbReference>
<dbReference type="SMART" id="SM00382">
    <property type="entry name" value="AAA"/>
    <property type="match status" value="1"/>
</dbReference>
<sequence>MLSILKRLKKAEWLQVFASLIFIVAQVWLDLKLPDYMSEITRLTQVPGSEMADIWAAGAKMLVCALGSLVSAVAVGFFAARIAASFSQRLRSLLFSKVDSFSMEEINRFSTDSLITRSTNDITQVQMLITMGLQMLIKAPIMVVWAITKIAGKGYEWTVATGVAVGIMVVVIGTIMMFIMPKFKKMQSLTDSLNRVTRENLTGLRVVRAYNAENYQEEKFEQANQELTATQLYTNRGMAIMMPMMTTLMSGLSLAIYWIGANLINAAQAMDRLTIFSNMVVFSSYAVQVIMSFMMLVMIFILLPRASVSAKRINEVLETKPVIIDGDKKEGKMGAQGTIEFKNVSFQYPGAADCVLENISFQAGKGETVAFIGSTGSGKSTLISLIPRFYDATEGEILVDGVNVKDYTQEALHNKIGYVPQKAVMFRGTVSSNVAFGDNGKKKPLPEEIKSAVRTAQGSEFVENMEHQYEAEIAQGGTNVSGGQKQRLAIARAVCRKPEIYIFDDSFSALDYKTDRVLRSALKKESQGATSLIVAQRIGTIMDADQIIVLDEGKIVGKGTHRELLQTCSVYREIAMSQLSQEELIS</sequence>
<evidence type="ECO:0000256" key="6">
    <source>
        <dbReference type="ARBA" id="ARBA00022840"/>
    </source>
</evidence>
<dbReference type="Proteomes" id="UP000237749">
    <property type="component" value="Unassembled WGS sequence"/>
</dbReference>
<dbReference type="SUPFAM" id="SSF90123">
    <property type="entry name" value="ABC transporter transmembrane region"/>
    <property type="match status" value="1"/>
</dbReference>
<protein>
    <submittedName>
        <fullName evidence="12">ATP-binding cassette subfamily B protein</fullName>
    </submittedName>
</protein>
<dbReference type="Gene3D" id="3.40.50.300">
    <property type="entry name" value="P-loop containing nucleotide triphosphate hydrolases"/>
    <property type="match status" value="1"/>
</dbReference>
<evidence type="ECO:0000256" key="8">
    <source>
        <dbReference type="ARBA" id="ARBA00023136"/>
    </source>
</evidence>
<keyword evidence="13" id="KW-1185">Reference proteome</keyword>
<dbReference type="CDD" id="cd18548">
    <property type="entry name" value="ABC_6TM_Tm287_like"/>
    <property type="match status" value="1"/>
</dbReference>